<comment type="similarity">
    <text evidence="1">Belongs to the AfsR/DnrI/RedD regulatory family.</text>
</comment>
<evidence type="ECO:0000313" key="8">
    <source>
        <dbReference type="EMBL" id="QIS19136.1"/>
    </source>
</evidence>
<proteinExistence type="inferred from homology"/>
<dbReference type="InterPro" id="IPR016032">
    <property type="entry name" value="Sig_transdc_resp-reg_C-effctor"/>
</dbReference>
<dbReference type="Proteomes" id="UP000500953">
    <property type="component" value="Chromosome"/>
</dbReference>
<evidence type="ECO:0000313" key="9">
    <source>
        <dbReference type="Proteomes" id="UP000500953"/>
    </source>
</evidence>
<evidence type="ECO:0000256" key="5">
    <source>
        <dbReference type="PROSITE-ProRule" id="PRU01091"/>
    </source>
</evidence>
<dbReference type="Pfam" id="PF03704">
    <property type="entry name" value="BTAD"/>
    <property type="match status" value="1"/>
</dbReference>
<feature type="region of interest" description="Disordered" evidence="6">
    <location>
        <begin position="1"/>
        <end position="24"/>
    </location>
</feature>
<dbReference type="Gene3D" id="1.25.40.10">
    <property type="entry name" value="Tetratricopeptide repeat domain"/>
    <property type="match status" value="1"/>
</dbReference>
<dbReference type="SUPFAM" id="SSF46894">
    <property type="entry name" value="C-terminal effector domain of the bipartite response regulators"/>
    <property type="match status" value="1"/>
</dbReference>
<organism evidence="8 9">
    <name type="scientific">Nocardia terpenica</name>
    <dbReference type="NCBI Taxonomy" id="455432"/>
    <lineage>
        <taxon>Bacteria</taxon>
        <taxon>Bacillati</taxon>
        <taxon>Actinomycetota</taxon>
        <taxon>Actinomycetes</taxon>
        <taxon>Mycobacteriales</taxon>
        <taxon>Nocardiaceae</taxon>
        <taxon>Nocardia</taxon>
    </lineage>
</organism>
<dbReference type="GO" id="GO:0006355">
    <property type="term" value="P:regulation of DNA-templated transcription"/>
    <property type="evidence" value="ECO:0007669"/>
    <property type="project" value="InterPro"/>
</dbReference>
<dbReference type="CDD" id="cd15831">
    <property type="entry name" value="BTAD"/>
    <property type="match status" value="1"/>
</dbReference>
<accession>A0A6G9Z1P1</accession>
<dbReference type="SMART" id="SM01043">
    <property type="entry name" value="BTAD"/>
    <property type="match status" value="1"/>
</dbReference>
<evidence type="ECO:0000259" key="7">
    <source>
        <dbReference type="PROSITE" id="PS51755"/>
    </source>
</evidence>
<dbReference type="RefSeq" id="WP_167486436.1">
    <property type="nucleotide sequence ID" value="NZ_CP046173.1"/>
</dbReference>
<feature type="domain" description="OmpR/PhoB-type" evidence="7">
    <location>
        <begin position="21"/>
        <end position="127"/>
    </location>
</feature>
<sequence length="286" mass="32030">MNAVNNSEATSPHERAAMNESVSHNTGDQKVRFFVLGPLVAYRGTKLVDLGPAKQRSLLAVLALHPNQPVTRTEIIDSLWADHAPTSVQNLVHTYIARLRLKLEQRPRPRGRGQVIVSTAQGYMLNADTDQLDLLRFRELLKSTEARRDEENPDIVFATLREAVDLWRGDILTDVRIDSPSMPATVALRHEYVMATIRLAQAANALERDAEVLPTLERAVQVEPLHEGICARLMIALASSGNQVGALRVFHGLRVQLQREFGVDPGPELRRAHQRILRHEIHSRTA</sequence>
<dbReference type="PROSITE" id="PS51755">
    <property type="entry name" value="OMPR_PHOB"/>
    <property type="match status" value="1"/>
</dbReference>
<evidence type="ECO:0000256" key="1">
    <source>
        <dbReference type="ARBA" id="ARBA00005820"/>
    </source>
</evidence>
<dbReference type="SUPFAM" id="SSF48452">
    <property type="entry name" value="TPR-like"/>
    <property type="match status" value="1"/>
</dbReference>
<dbReference type="GO" id="GO:0000160">
    <property type="term" value="P:phosphorelay signal transduction system"/>
    <property type="evidence" value="ECO:0007669"/>
    <property type="project" value="InterPro"/>
</dbReference>
<dbReference type="InterPro" id="IPR011990">
    <property type="entry name" value="TPR-like_helical_dom_sf"/>
</dbReference>
<gene>
    <name evidence="8" type="ORF">F6W96_13390</name>
</gene>
<dbReference type="PANTHER" id="PTHR35807">
    <property type="entry name" value="TRANSCRIPTIONAL REGULATOR REDD-RELATED"/>
    <property type="match status" value="1"/>
</dbReference>
<dbReference type="InterPro" id="IPR036388">
    <property type="entry name" value="WH-like_DNA-bd_sf"/>
</dbReference>
<feature type="DNA-binding region" description="OmpR/PhoB-type" evidence="5">
    <location>
        <begin position="21"/>
        <end position="127"/>
    </location>
</feature>
<keyword evidence="4" id="KW-0804">Transcription</keyword>
<evidence type="ECO:0000256" key="4">
    <source>
        <dbReference type="ARBA" id="ARBA00023163"/>
    </source>
</evidence>
<name>A0A6G9Z1P1_9NOCA</name>
<dbReference type="Gene3D" id="1.10.10.10">
    <property type="entry name" value="Winged helix-like DNA-binding domain superfamily/Winged helix DNA-binding domain"/>
    <property type="match status" value="1"/>
</dbReference>
<dbReference type="InterPro" id="IPR001867">
    <property type="entry name" value="OmpR/PhoB-type_DNA-bd"/>
</dbReference>
<keyword evidence="3 5" id="KW-0238">DNA-binding</keyword>
<reference evidence="8 9" key="1">
    <citation type="journal article" date="2019" name="ACS Chem. Biol.">
        <title>Identification and Mobilization of a Cryptic Antibiotic Biosynthesis Gene Locus from a Human-Pathogenic Nocardia Isolate.</title>
        <authorList>
            <person name="Herisse M."/>
            <person name="Ishida K."/>
            <person name="Porter J.L."/>
            <person name="Howden B."/>
            <person name="Hertweck C."/>
            <person name="Stinear T.P."/>
            <person name="Pidot S.J."/>
        </authorList>
    </citation>
    <scope>NUCLEOTIDE SEQUENCE [LARGE SCALE GENOMIC DNA]</scope>
    <source>
        <strain evidence="8 9">AUSMDU00012715</strain>
    </source>
</reference>
<dbReference type="CDD" id="cd00383">
    <property type="entry name" value="trans_reg_C"/>
    <property type="match status" value="1"/>
</dbReference>
<feature type="compositionally biased region" description="Polar residues" evidence="6">
    <location>
        <begin position="1"/>
        <end position="10"/>
    </location>
</feature>
<dbReference type="AlphaFoldDB" id="A0A6G9Z1P1"/>
<dbReference type="EMBL" id="CP046173">
    <property type="protein sequence ID" value="QIS19136.1"/>
    <property type="molecule type" value="Genomic_DNA"/>
</dbReference>
<protein>
    <recommendedName>
        <fullName evidence="7">OmpR/PhoB-type domain-containing protein</fullName>
    </recommendedName>
</protein>
<dbReference type="GO" id="GO:0003677">
    <property type="term" value="F:DNA binding"/>
    <property type="evidence" value="ECO:0007669"/>
    <property type="project" value="UniProtKB-UniRule"/>
</dbReference>
<evidence type="ECO:0000256" key="3">
    <source>
        <dbReference type="ARBA" id="ARBA00023125"/>
    </source>
</evidence>
<dbReference type="PANTHER" id="PTHR35807:SF1">
    <property type="entry name" value="TRANSCRIPTIONAL REGULATOR REDD"/>
    <property type="match status" value="1"/>
</dbReference>
<keyword evidence="2" id="KW-0805">Transcription regulation</keyword>
<dbReference type="Pfam" id="PF00486">
    <property type="entry name" value="Trans_reg_C"/>
    <property type="match status" value="1"/>
</dbReference>
<dbReference type="InterPro" id="IPR051677">
    <property type="entry name" value="AfsR-DnrI-RedD_regulator"/>
</dbReference>
<dbReference type="InterPro" id="IPR005158">
    <property type="entry name" value="BTAD"/>
</dbReference>
<evidence type="ECO:0000256" key="6">
    <source>
        <dbReference type="SAM" id="MobiDB-lite"/>
    </source>
</evidence>
<evidence type="ECO:0000256" key="2">
    <source>
        <dbReference type="ARBA" id="ARBA00023015"/>
    </source>
</evidence>
<dbReference type="SMART" id="SM00862">
    <property type="entry name" value="Trans_reg_C"/>
    <property type="match status" value="1"/>
</dbReference>